<feature type="signal peptide" evidence="3">
    <location>
        <begin position="1"/>
        <end position="19"/>
    </location>
</feature>
<protein>
    <recommendedName>
        <fullName evidence="6">Gram-positive cocci surface proteins LPxTG domain-containing protein</fullName>
    </recommendedName>
</protein>
<evidence type="ECO:0000256" key="1">
    <source>
        <dbReference type="SAM" id="MobiDB-lite"/>
    </source>
</evidence>
<comment type="caution">
    <text evidence="4">The sequence shown here is derived from an EMBL/GenBank/DDBJ whole genome shotgun (WGS) entry which is preliminary data.</text>
</comment>
<keyword evidence="2" id="KW-0472">Membrane</keyword>
<feature type="transmembrane region" description="Helical" evidence="2">
    <location>
        <begin position="202"/>
        <end position="222"/>
    </location>
</feature>
<sequence length="231" mass="22942">MTASAAVLGIVALGGVAQAGTGEPPGTRAAGRRAADGHGWQGRHRWQRWHRHDGPRPIVPTPPQEGGDQVTAPPSVPPTVPPEPGQDGPVPVTPPPVPVPVGGDEGAVTLPAQITEKPAAVPKIAVMPAAPTGCPGTSCVPTPTTPPIRKAPQAAGRPHQVAAGPARPRASALLPDLGPAGGLFPDLPQAGPGGLPFTGVNALPLAALGLSSVLLGGGVVAGTRIRRRPVV</sequence>
<keyword evidence="3" id="KW-0732">Signal</keyword>
<reference evidence="4 5" key="1">
    <citation type="submission" date="2019-10" db="EMBL/GenBank/DDBJ databases">
        <title>Actinomadura rubteroloni sp. nov. and Actinomadura macrotermitis sp. nov., isolated from the gut of fungus growing-termite Macrotermes natalensis.</title>
        <authorList>
            <person name="Benndorf R."/>
            <person name="Martin K."/>
            <person name="Kuefner M."/>
            <person name="De Beer W."/>
            <person name="Kaster A.-K."/>
            <person name="Vollmers J."/>
            <person name="Poulsen M."/>
            <person name="Beemelmanns C."/>
        </authorList>
    </citation>
    <scope>NUCLEOTIDE SEQUENCE [LARGE SCALE GENOMIC DNA]</scope>
    <source>
        <strain evidence="4 5">RB68</strain>
    </source>
</reference>
<evidence type="ECO:0000256" key="2">
    <source>
        <dbReference type="SAM" id="Phobius"/>
    </source>
</evidence>
<dbReference type="RefSeq" id="WP_153531091.1">
    <property type="nucleotide sequence ID" value="NZ_WEGH01000001.1"/>
</dbReference>
<organism evidence="4 5">
    <name type="scientific">Actinomadura macrotermitis</name>
    <dbReference type="NCBI Taxonomy" id="2585200"/>
    <lineage>
        <taxon>Bacteria</taxon>
        <taxon>Bacillati</taxon>
        <taxon>Actinomycetota</taxon>
        <taxon>Actinomycetes</taxon>
        <taxon>Streptosporangiales</taxon>
        <taxon>Thermomonosporaceae</taxon>
        <taxon>Actinomadura</taxon>
    </lineage>
</organism>
<evidence type="ECO:0000256" key="3">
    <source>
        <dbReference type="SAM" id="SignalP"/>
    </source>
</evidence>
<evidence type="ECO:0000313" key="4">
    <source>
        <dbReference type="EMBL" id="MQY03066.1"/>
    </source>
</evidence>
<dbReference type="EMBL" id="WEGH01000001">
    <property type="protein sequence ID" value="MQY03066.1"/>
    <property type="molecule type" value="Genomic_DNA"/>
</dbReference>
<feature type="compositionally biased region" description="Pro residues" evidence="1">
    <location>
        <begin position="74"/>
        <end position="84"/>
    </location>
</feature>
<name>A0A7K0BPR2_9ACTN</name>
<gene>
    <name evidence="4" type="ORF">ACRB68_11010</name>
</gene>
<feature type="compositionally biased region" description="Basic residues" evidence="1">
    <location>
        <begin position="41"/>
        <end position="53"/>
    </location>
</feature>
<dbReference type="Proteomes" id="UP000487268">
    <property type="component" value="Unassembled WGS sequence"/>
</dbReference>
<feature type="chain" id="PRO_5038492326" description="Gram-positive cocci surface proteins LPxTG domain-containing protein" evidence="3">
    <location>
        <begin position="20"/>
        <end position="231"/>
    </location>
</feature>
<keyword evidence="2" id="KW-1133">Transmembrane helix</keyword>
<keyword evidence="2" id="KW-0812">Transmembrane</keyword>
<evidence type="ECO:0000313" key="5">
    <source>
        <dbReference type="Proteomes" id="UP000487268"/>
    </source>
</evidence>
<keyword evidence="5" id="KW-1185">Reference proteome</keyword>
<accession>A0A7K0BPR2</accession>
<evidence type="ECO:0008006" key="6">
    <source>
        <dbReference type="Google" id="ProtNLM"/>
    </source>
</evidence>
<dbReference type="AlphaFoldDB" id="A0A7K0BPR2"/>
<feature type="region of interest" description="Disordered" evidence="1">
    <location>
        <begin position="17"/>
        <end position="91"/>
    </location>
</feature>
<proteinExistence type="predicted"/>